<evidence type="ECO:0000313" key="5">
    <source>
        <dbReference type="EMBL" id="MBC3516980.1"/>
    </source>
</evidence>
<dbReference type="SMART" id="SM00228">
    <property type="entry name" value="PDZ"/>
    <property type="match status" value="1"/>
</dbReference>
<gene>
    <name evidence="5" type="ORF">H8K20_11285</name>
</gene>
<comment type="similarity">
    <text evidence="1">Belongs to the peptidase S1C family.</text>
</comment>
<dbReference type="EMBL" id="JACOGI010000002">
    <property type="protein sequence ID" value="MBC3516980.1"/>
    <property type="molecule type" value="Genomic_DNA"/>
</dbReference>
<feature type="domain" description="PDZ" evidence="4">
    <location>
        <begin position="251"/>
        <end position="335"/>
    </location>
</feature>
<dbReference type="PROSITE" id="PS50106">
    <property type="entry name" value="PDZ"/>
    <property type="match status" value="1"/>
</dbReference>
<comment type="caution">
    <text evidence="5">The sequence shown here is derived from an EMBL/GenBank/DDBJ whole genome shotgun (WGS) entry which is preliminary data.</text>
</comment>
<dbReference type="Proteomes" id="UP000597668">
    <property type="component" value="Unassembled WGS sequence"/>
</dbReference>
<dbReference type="InterPro" id="IPR043504">
    <property type="entry name" value="Peptidase_S1_PA_chymotrypsin"/>
</dbReference>
<keyword evidence="6" id="KW-1185">Reference proteome</keyword>
<dbReference type="GO" id="GO:0004252">
    <property type="term" value="F:serine-type endopeptidase activity"/>
    <property type="evidence" value="ECO:0007669"/>
    <property type="project" value="InterPro"/>
</dbReference>
<dbReference type="Gene3D" id="2.40.10.10">
    <property type="entry name" value="Trypsin-like serine proteases"/>
    <property type="match status" value="2"/>
</dbReference>
<dbReference type="AlphaFoldDB" id="A0A8J6IH26"/>
<dbReference type="InterPro" id="IPR009003">
    <property type="entry name" value="Peptidase_S1_PA"/>
</dbReference>
<evidence type="ECO:0000313" key="6">
    <source>
        <dbReference type="Proteomes" id="UP000597668"/>
    </source>
</evidence>
<dbReference type="PRINTS" id="PR00834">
    <property type="entry name" value="PROTEASES2C"/>
</dbReference>
<dbReference type="SUPFAM" id="SSF50156">
    <property type="entry name" value="PDZ domain-like"/>
    <property type="match status" value="1"/>
</dbReference>
<evidence type="ECO:0000259" key="4">
    <source>
        <dbReference type="PROSITE" id="PS50106"/>
    </source>
</evidence>
<accession>A0A8J6IH26</accession>
<protein>
    <submittedName>
        <fullName evidence="5">Trypsin-like peptidase domain-containing protein</fullName>
    </submittedName>
</protein>
<reference evidence="5" key="1">
    <citation type="submission" date="2020-08" db="EMBL/GenBank/DDBJ databases">
        <authorList>
            <person name="Liu C."/>
            <person name="Sun Q."/>
        </authorList>
    </citation>
    <scope>NUCLEOTIDE SEQUENCE</scope>
    <source>
        <strain evidence="5">NSJ-65</strain>
    </source>
</reference>
<evidence type="ECO:0000256" key="1">
    <source>
        <dbReference type="ARBA" id="ARBA00010541"/>
    </source>
</evidence>
<dbReference type="PANTHER" id="PTHR43343:SF3">
    <property type="entry name" value="PROTEASE DO-LIKE 8, CHLOROPLASTIC"/>
    <property type="match status" value="1"/>
</dbReference>
<evidence type="ECO:0000256" key="2">
    <source>
        <dbReference type="ARBA" id="ARBA00022670"/>
    </source>
</evidence>
<proteinExistence type="inferred from homology"/>
<keyword evidence="3" id="KW-0378">Hydrolase</keyword>
<organism evidence="5 6">
    <name type="scientific">Neobittarella massiliensis</name>
    <name type="common">ex Bilen et al. 2018</name>
    <dbReference type="NCBI Taxonomy" id="2041842"/>
    <lineage>
        <taxon>Bacteria</taxon>
        <taxon>Bacillati</taxon>
        <taxon>Bacillota</taxon>
        <taxon>Clostridia</taxon>
        <taxon>Eubacteriales</taxon>
        <taxon>Oscillospiraceae</taxon>
        <taxon>Neobittarella (ex Bilen et al. 2018)</taxon>
    </lineage>
</organism>
<dbReference type="GO" id="GO:0006508">
    <property type="term" value="P:proteolysis"/>
    <property type="evidence" value="ECO:0007669"/>
    <property type="project" value="UniProtKB-KW"/>
</dbReference>
<evidence type="ECO:0000256" key="3">
    <source>
        <dbReference type="ARBA" id="ARBA00022801"/>
    </source>
</evidence>
<dbReference type="InterPro" id="IPR036034">
    <property type="entry name" value="PDZ_sf"/>
</dbReference>
<dbReference type="InterPro" id="IPR001478">
    <property type="entry name" value="PDZ"/>
</dbReference>
<dbReference type="Gene3D" id="2.30.42.10">
    <property type="match status" value="1"/>
</dbReference>
<keyword evidence="2" id="KW-0645">Protease</keyword>
<dbReference type="InterPro" id="IPR001940">
    <property type="entry name" value="Peptidase_S1C"/>
</dbReference>
<sequence>MMLLSFGCGAGGALVVDHFGSGDSGGKSVLYQSVKQTGADSGGGSTADIAATVSDSVVGITTESVQMGQRLQQYVSQGAGSGVIISADGYIVTNNHVIDGAQKITVTLKDGTEYAATLVGTDAETDLAVLKIDAKDLKPAVMGSSGDLQVGQFALAIGNPLGELGGTVTDGIISALDREVEIDGQTMTLLQTNAAINPGNSGGGLFDSSGSLIGIVNAKSSGTGIEGLGFAIPIDTARPVIEELINSGHVSGRIDTGLALLDISDAQTAMQYRVSQTGVYVQQVTGANAQRAGIQAGDLILQVNGTDVATASEVNKVLSGSKVGDTVKLTIYRSGQTAEISYQLTEQNTGSSGSGGIDSSGEL</sequence>
<dbReference type="PANTHER" id="PTHR43343">
    <property type="entry name" value="PEPTIDASE S12"/>
    <property type="match status" value="1"/>
</dbReference>
<dbReference type="SUPFAM" id="SSF50494">
    <property type="entry name" value="Trypsin-like serine proteases"/>
    <property type="match status" value="1"/>
</dbReference>
<dbReference type="Pfam" id="PF13180">
    <property type="entry name" value="PDZ_2"/>
    <property type="match status" value="1"/>
</dbReference>
<name>A0A8J6IH26_9FIRM</name>
<dbReference type="InterPro" id="IPR051201">
    <property type="entry name" value="Chloro_Bact_Ser_Proteases"/>
</dbReference>
<dbReference type="Pfam" id="PF13365">
    <property type="entry name" value="Trypsin_2"/>
    <property type="match status" value="1"/>
</dbReference>